<gene>
    <name evidence="1" type="ORF">D8S85_18925</name>
</gene>
<dbReference type="InterPro" id="IPR032299">
    <property type="entry name" value="DUF4843"/>
</dbReference>
<evidence type="ECO:0000313" key="1">
    <source>
        <dbReference type="EMBL" id="AZS31411.1"/>
    </source>
</evidence>
<accession>A0A3S9VY38</accession>
<dbReference type="RefSeq" id="WP_106482019.1">
    <property type="nucleotide sequence ID" value="NZ_CP032819.1"/>
</dbReference>
<dbReference type="OrthoDB" id="1100689at2"/>
<name>A0A3S9VY38_9BACT</name>
<organism evidence="1 2">
    <name type="scientific">Butyricimonas faecalis</name>
    <dbReference type="NCBI Taxonomy" id="2093856"/>
    <lineage>
        <taxon>Bacteria</taxon>
        <taxon>Pseudomonadati</taxon>
        <taxon>Bacteroidota</taxon>
        <taxon>Bacteroidia</taxon>
        <taxon>Bacteroidales</taxon>
        <taxon>Odoribacteraceae</taxon>
        <taxon>Butyricimonas</taxon>
    </lineage>
</organism>
<protein>
    <submittedName>
        <fullName evidence="1">DUF4843 domain-containing protein</fullName>
    </submittedName>
</protein>
<dbReference type="Pfam" id="PF16132">
    <property type="entry name" value="DUF4843"/>
    <property type="match status" value="1"/>
</dbReference>
<dbReference type="PROSITE" id="PS51257">
    <property type="entry name" value="PROKAR_LIPOPROTEIN"/>
    <property type="match status" value="1"/>
</dbReference>
<sequence>MKHINSINWWIVLGIVLFSACSRDYLRYDTSQKDGAYWTLVGDSLPYGFSSTYLIDSTSLNIYIQVMGMPRDYDRAVGVELIDSLTTGEENIHYFLGKEAIVKAGEVETSLPLTLYRNRDPEASFKRVSIGFRLKANEDFDLVPGMGGSAPYRVILQLQQVARPGWWSDTYLGSFSEELYGAFMKQLASLETTNPTIYKTLYSYLSGWNASYIWQNYEYVTVKYIVHPLYDYYQENPHPDVNIPMPKY</sequence>
<proteinExistence type="predicted"/>
<dbReference type="AlphaFoldDB" id="A0A3S9VY38"/>
<keyword evidence="2" id="KW-1185">Reference proteome</keyword>
<evidence type="ECO:0000313" key="2">
    <source>
        <dbReference type="Proteomes" id="UP000270673"/>
    </source>
</evidence>
<dbReference type="EMBL" id="CP032819">
    <property type="protein sequence ID" value="AZS31411.1"/>
    <property type="molecule type" value="Genomic_DNA"/>
</dbReference>
<dbReference type="KEGG" id="buy:D8S85_18925"/>
<dbReference type="Proteomes" id="UP000270673">
    <property type="component" value="Chromosome"/>
</dbReference>
<reference evidence="1 2" key="1">
    <citation type="submission" date="2018-10" db="EMBL/GenBank/DDBJ databases">
        <title>Butyricimonas faecalis sp. nov., isolated from human faeces and emended description of the genus Butyricimonas.</title>
        <authorList>
            <person name="Le Roy T."/>
            <person name="Van der Smissen P."/>
            <person name="Paquot A."/>
            <person name="Delzenne N."/>
            <person name="Muccioli G."/>
            <person name="Collet J.-F."/>
            <person name="Cani P.D."/>
        </authorList>
    </citation>
    <scope>NUCLEOTIDE SEQUENCE [LARGE SCALE GENOMIC DNA]</scope>
    <source>
        <strain evidence="1 2">H184</strain>
    </source>
</reference>